<sequence length="221" mass="24932">MMGAAFYNFLSTLSTKLYVMKTVAVFLLLLHGTSAGPVPTVSDSQAAVEALTNARALTLRLHGKAETAYDAFIQEEFSGDSGYCAEQIIWEELINTRMTTMEWRQLGDEERLQRLRRDLQVFGLYLEEVRLDELDKDGHTDTAEAVGDAIDQLNGLMTSIAITNNVLGFRSPADVPEITTLRDPPSEYARSIRDCVVLRDFKNLVYRVHRDFTVLLSKYRS</sequence>
<dbReference type="GO" id="GO:0005615">
    <property type="term" value="C:extracellular space"/>
    <property type="evidence" value="ECO:0007669"/>
    <property type="project" value="UniProtKB-KW"/>
</dbReference>
<proteinExistence type="inferred from homology"/>
<evidence type="ECO:0000256" key="3">
    <source>
        <dbReference type="ARBA" id="ARBA00022514"/>
    </source>
</evidence>
<dbReference type="SUPFAM" id="SSF47266">
    <property type="entry name" value="4-helical cytokines"/>
    <property type="match status" value="1"/>
</dbReference>
<keyword evidence="3" id="KW-0202">Cytokine</keyword>
<dbReference type="Proteomes" id="UP000515135">
    <property type="component" value="Unplaced"/>
</dbReference>
<keyword evidence="4" id="KW-0964">Secreted</keyword>
<evidence type="ECO:0000256" key="2">
    <source>
        <dbReference type="ARBA" id="ARBA00007432"/>
    </source>
</evidence>
<reference evidence="7" key="1">
    <citation type="submission" date="2025-08" db="UniProtKB">
        <authorList>
            <consortium name="RefSeq"/>
        </authorList>
    </citation>
    <scope>IDENTIFICATION</scope>
    <source>
        <tissue evidence="7">Gonad</tissue>
    </source>
</reference>
<evidence type="ECO:0000313" key="6">
    <source>
        <dbReference type="Proteomes" id="UP000515135"/>
    </source>
</evidence>
<protein>
    <submittedName>
        <fullName evidence="7">Uncharacterized protein LOC109464372</fullName>
    </submittedName>
</protein>
<dbReference type="GO" id="GO:0005125">
    <property type="term" value="F:cytokine activity"/>
    <property type="evidence" value="ECO:0007669"/>
    <property type="project" value="UniProtKB-KW"/>
</dbReference>
<evidence type="ECO:0000256" key="5">
    <source>
        <dbReference type="SAM" id="SignalP"/>
    </source>
</evidence>
<comment type="subcellular location">
    <subcellularLocation>
        <location evidence="1">Secreted</location>
    </subcellularLocation>
</comment>
<dbReference type="PANTHER" id="PTHR21353">
    <property type="match status" value="1"/>
</dbReference>
<dbReference type="AlphaFoldDB" id="A0A6P4XXN8"/>
<feature type="chain" id="PRO_5027866106" evidence="5">
    <location>
        <begin position="36"/>
        <end position="221"/>
    </location>
</feature>
<dbReference type="Gene3D" id="1.20.1250.10">
    <property type="match status" value="1"/>
</dbReference>
<dbReference type="SMR" id="A0A6P4XXN8"/>
<feature type="signal peptide" evidence="5">
    <location>
        <begin position="1"/>
        <end position="35"/>
    </location>
</feature>
<evidence type="ECO:0000256" key="4">
    <source>
        <dbReference type="ARBA" id="ARBA00022525"/>
    </source>
</evidence>
<gene>
    <name evidence="7" type="primary">LOC109464372</name>
</gene>
<dbReference type="GeneID" id="109464372"/>
<keyword evidence="6" id="KW-1185">Reference proteome</keyword>
<keyword evidence="5" id="KW-0732">Signal</keyword>
<dbReference type="InterPro" id="IPR009079">
    <property type="entry name" value="4_helix_cytokine-like_core"/>
</dbReference>
<dbReference type="RefSeq" id="XP_019616878.1">
    <property type="nucleotide sequence ID" value="XM_019761319.1"/>
</dbReference>
<evidence type="ECO:0000313" key="7">
    <source>
        <dbReference type="RefSeq" id="XP_019616878.1"/>
    </source>
</evidence>
<evidence type="ECO:0000256" key="1">
    <source>
        <dbReference type="ARBA" id="ARBA00004613"/>
    </source>
</evidence>
<comment type="similarity">
    <text evidence="2">Belongs to the IL-6 superfamily.</text>
</comment>
<dbReference type="InterPro" id="IPR010681">
    <property type="entry name" value="PRF/CT"/>
</dbReference>
<organism evidence="6 7">
    <name type="scientific">Branchiostoma belcheri</name>
    <name type="common">Amphioxus</name>
    <dbReference type="NCBI Taxonomy" id="7741"/>
    <lineage>
        <taxon>Eukaryota</taxon>
        <taxon>Metazoa</taxon>
        <taxon>Chordata</taxon>
        <taxon>Cephalochordata</taxon>
        <taxon>Leptocardii</taxon>
        <taxon>Amphioxiformes</taxon>
        <taxon>Branchiostomatidae</taxon>
        <taxon>Branchiostoma</taxon>
    </lineage>
</organism>
<name>A0A6P4XXN8_BRABE</name>
<dbReference type="KEGG" id="bbel:109464372"/>
<dbReference type="OrthoDB" id="10032623at2759"/>
<dbReference type="PANTHER" id="PTHR21353:SF6">
    <property type="match status" value="1"/>
</dbReference>
<accession>A0A6P4XXN8</accession>